<evidence type="ECO:0000313" key="3">
    <source>
        <dbReference type="Proteomes" id="UP000274920"/>
    </source>
</evidence>
<name>A0A3R8KXN5_9FIRM</name>
<dbReference type="AlphaFoldDB" id="A0A3R8KXN5"/>
<dbReference type="RefSeq" id="WP_125129225.1">
    <property type="nucleotide sequence ID" value="NZ_RHJS01000002.1"/>
</dbReference>
<proteinExistence type="predicted"/>
<evidence type="ECO:0000313" key="2">
    <source>
        <dbReference type="EMBL" id="RRK34054.1"/>
    </source>
</evidence>
<evidence type="ECO:0000256" key="1">
    <source>
        <dbReference type="SAM" id="MobiDB-lite"/>
    </source>
</evidence>
<reference evidence="2" key="1">
    <citation type="submission" date="2018-10" db="EMBL/GenBank/DDBJ databases">
        <title>Schaedlerella arabinophila gen. nov. sp. nov., isolated from the mouse intestinal tract and comparative analysis with the genome of the closely related altered Schaedler flora strain ASF502.</title>
        <authorList>
            <person name="Miyake S."/>
            <person name="Soh M."/>
            <person name="Seedorf H."/>
        </authorList>
    </citation>
    <scope>NUCLEOTIDE SEQUENCE [LARGE SCALE GENOMIC DNA]</scope>
    <source>
        <strain evidence="2">DSM 106076</strain>
    </source>
</reference>
<organism evidence="2 3">
    <name type="scientific">Schaedlerella arabinosiphila</name>
    <dbReference type="NCBI Taxonomy" id="2044587"/>
    <lineage>
        <taxon>Bacteria</taxon>
        <taxon>Bacillati</taxon>
        <taxon>Bacillota</taxon>
        <taxon>Clostridia</taxon>
        <taxon>Lachnospirales</taxon>
        <taxon>Lachnospiraceae</taxon>
        <taxon>Schaedlerella</taxon>
    </lineage>
</organism>
<comment type="caution">
    <text evidence="2">The sequence shown here is derived from an EMBL/GenBank/DDBJ whole genome shotgun (WGS) entry which is preliminary data.</text>
</comment>
<dbReference type="Proteomes" id="UP000274920">
    <property type="component" value="Unassembled WGS sequence"/>
</dbReference>
<keyword evidence="3" id="KW-1185">Reference proteome</keyword>
<dbReference type="EMBL" id="RHJS01000002">
    <property type="protein sequence ID" value="RRK34054.1"/>
    <property type="molecule type" value="Genomic_DNA"/>
</dbReference>
<sequence length="69" mass="7671">MIATRLNVTNTTELRKNGINALKTALGVTRTLKFLEQFDNGGSGDCTAEKYEPEETEPSDAEIRKMFGF</sequence>
<gene>
    <name evidence="2" type="ORF">EBB54_23935</name>
</gene>
<protein>
    <submittedName>
        <fullName evidence="2">Uncharacterized protein</fullName>
    </submittedName>
</protein>
<accession>A0A3R8KXN5</accession>
<feature type="region of interest" description="Disordered" evidence="1">
    <location>
        <begin position="40"/>
        <end position="62"/>
    </location>
</feature>